<proteinExistence type="predicted"/>
<organism evidence="1 2">
    <name type="scientific">Variovorax humicola</name>
    <dbReference type="NCBI Taxonomy" id="1769758"/>
    <lineage>
        <taxon>Bacteria</taxon>
        <taxon>Pseudomonadati</taxon>
        <taxon>Pseudomonadota</taxon>
        <taxon>Betaproteobacteria</taxon>
        <taxon>Burkholderiales</taxon>
        <taxon>Comamonadaceae</taxon>
        <taxon>Variovorax</taxon>
    </lineage>
</organism>
<accession>A0ABU8VTG6</accession>
<keyword evidence="2" id="KW-1185">Reference proteome</keyword>
<dbReference type="RefSeq" id="WP_340362043.1">
    <property type="nucleotide sequence ID" value="NZ_JBBKZV010000001.1"/>
</dbReference>
<name>A0ABU8VTG6_9BURK</name>
<evidence type="ECO:0000313" key="1">
    <source>
        <dbReference type="EMBL" id="MEJ8821022.1"/>
    </source>
</evidence>
<sequence length="46" mass="4757">MNESTAQPDLASAILTVRKYGSGSRRDLALLAAISSRVLAAVVLGL</sequence>
<protein>
    <recommendedName>
        <fullName evidence="3">ABC transporter permease</fullName>
    </recommendedName>
</protein>
<dbReference type="Proteomes" id="UP001363010">
    <property type="component" value="Unassembled WGS sequence"/>
</dbReference>
<dbReference type="EMBL" id="JBBKZV010000001">
    <property type="protein sequence ID" value="MEJ8821022.1"/>
    <property type="molecule type" value="Genomic_DNA"/>
</dbReference>
<evidence type="ECO:0000313" key="2">
    <source>
        <dbReference type="Proteomes" id="UP001363010"/>
    </source>
</evidence>
<reference evidence="1 2" key="1">
    <citation type="submission" date="2024-03" db="EMBL/GenBank/DDBJ databases">
        <title>Novel species of the genus Variovorax.</title>
        <authorList>
            <person name="Liu Q."/>
            <person name="Xin Y.-H."/>
        </authorList>
    </citation>
    <scope>NUCLEOTIDE SEQUENCE [LARGE SCALE GENOMIC DNA]</scope>
    <source>
        <strain evidence="1 2">KACC 18501</strain>
    </source>
</reference>
<comment type="caution">
    <text evidence="1">The sequence shown here is derived from an EMBL/GenBank/DDBJ whole genome shotgun (WGS) entry which is preliminary data.</text>
</comment>
<gene>
    <name evidence="1" type="ORF">WKW80_03095</name>
</gene>
<evidence type="ECO:0008006" key="3">
    <source>
        <dbReference type="Google" id="ProtNLM"/>
    </source>
</evidence>